<name>A0A5B7JHR8_PORTR</name>
<gene>
    <name evidence="2" type="ORF">E2C01_086946</name>
</gene>
<feature type="compositionally biased region" description="Gly residues" evidence="1">
    <location>
        <begin position="125"/>
        <end position="135"/>
    </location>
</feature>
<comment type="caution">
    <text evidence="2">The sequence shown here is derived from an EMBL/GenBank/DDBJ whole genome shotgun (WGS) entry which is preliminary data.</text>
</comment>
<feature type="region of interest" description="Disordered" evidence="1">
    <location>
        <begin position="113"/>
        <end position="140"/>
    </location>
</feature>
<protein>
    <submittedName>
        <fullName evidence="2">Uncharacterized protein</fullName>
    </submittedName>
</protein>
<evidence type="ECO:0000313" key="3">
    <source>
        <dbReference type="Proteomes" id="UP000324222"/>
    </source>
</evidence>
<dbReference type="Proteomes" id="UP000324222">
    <property type="component" value="Unassembled WGS sequence"/>
</dbReference>
<dbReference type="EMBL" id="VSRR010089345">
    <property type="protein sequence ID" value="MPC91884.1"/>
    <property type="molecule type" value="Genomic_DNA"/>
</dbReference>
<organism evidence="2 3">
    <name type="scientific">Portunus trituberculatus</name>
    <name type="common">Swimming crab</name>
    <name type="synonym">Neptunus trituberculatus</name>
    <dbReference type="NCBI Taxonomy" id="210409"/>
    <lineage>
        <taxon>Eukaryota</taxon>
        <taxon>Metazoa</taxon>
        <taxon>Ecdysozoa</taxon>
        <taxon>Arthropoda</taxon>
        <taxon>Crustacea</taxon>
        <taxon>Multicrustacea</taxon>
        <taxon>Malacostraca</taxon>
        <taxon>Eumalacostraca</taxon>
        <taxon>Eucarida</taxon>
        <taxon>Decapoda</taxon>
        <taxon>Pleocyemata</taxon>
        <taxon>Brachyura</taxon>
        <taxon>Eubrachyura</taxon>
        <taxon>Portunoidea</taxon>
        <taxon>Portunidae</taxon>
        <taxon>Portuninae</taxon>
        <taxon>Portunus</taxon>
    </lineage>
</organism>
<evidence type="ECO:0000313" key="2">
    <source>
        <dbReference type="EMBL" id="MPC91884.1"/>
    </source>
</evidence>
<sequence length="240" mass="26259">MEAVAALDLFRRGNELRTPFRVRRESRSVVEEATLGNVATGYAVLGIDLDSLLLNKAVVLPRQVKDKDGVGKEEQSDQHKGLTISTNPREGAVGEMHSESTAYLRQVQPPLAGPRNSRQLQQGGAVAGAGMGGRGSVPSLLQPYSERRVLARGSGRVTAEAMREESDDKPIKEGHYTSCVLPPCLVFDPLVHPNTLPPHLQPAALLALREAGAIRHPVSEFTVPDYFKNDKLFVAFHRYY</sequence>
<evidence type="ECO:0000256" key="1">
    <source>
        <dbReference type="SAM" id="MobiDB-lite"/>
    </source>
</evidence>
<keyword evidence="3" id="KW-1185">Reference proteome</keyword>
<feature type="region of interest" description="Disordered" evidence="1">
    <location>
        <begin position="66"/>
        <end position="90"/>
    </location>
</feature>
<reference evidence="2 3" key="1">
    <citation type="submission" date="2019-05" db="EMBL/GenBank/DDBJ databases">
        <title>Another draft genome of Portunus trituberculatus and its Hox gene families provides insights of decapod evolution.</title>
        <authorList>
            <person name="Jeong J.-H."/>
            <person name="Song I."/>
            <person name="Kim S."/>
            <person name="Choi T."/>
            <person name="Kim D."/>
            <person name="Ryu S."/>
            <person name="Kim W."/>
        </authorList>
    </citation>
    <scope>NUCLEOTIDE SEQUENCE [LARGE SCALE GENOMIC DNA]</scope>
    <source>
        <tissue evidence="2">Muscle</tissue>
    </source>
</reference>
<proteinExistence type="predicted"/>
<feature type="compositionally biased region" description="Basic and acidic residues" evidence="1">
    <location>
        <begin position="66"/>
        <end position="80"/>
    </location>
</feature>
<dbReference type="OrthoDB" id="440755at2759"/>
<dbReference type="AlphaFoldDB" id="A0A5B7JHR8"/>
<accession>A0A5B7JHR8</accession>